<accession>A0ACC0WW37</accession>
<evidence type="ECO:0000313" key="2">
    <source>
        <dbReference type="Proteomes" id="UP001163321"/>
    </source>
</evidence>
<evidence type="ECO:0000313" key="1">
    <source>
        <dbReference type="EMBL" id="KAI9922068.1"/>
    </source>
</evidence>
<organism evidence="1 2">
    <name type="scientific">Peronosclerospora sorghi</name>
    <dbReference type="NCBI Taxonomy" id="230839"/>
    <lineage>
        <taxon>Eukaryota</taxon>
        <taxon>Sar</taxon>
        <taxon>Stramenopiles</taxon>
        <taxon>Oomycota</taxon>
        <taxon>Peronosporomycetes</taxon>
        <taxon>Peronosporales</taxon>
        <taxon>Peronosporaceae</taxon>
        <taxon>Peronosclerospora</taxon>
    </lineage>
</organism>
<proteinExistence type="predicted"/>
<reference evidence="1 2" key="1">
    <citation type="journal article" date="2022" name="bioRxiv">
        <title>The genome of the oomycete Peronosclerospora sorghi, a cosmopolitan pathogen of maize and sorghum, is inflated with dispersed pseudogenes.</title>
        <authorList>
            <person name="Fletcher K."/>
            <person name="Martin F."/>
            <person name="Isakeit T."/>
            <person name="Cavanaugh K."/>
            <person name="Magill C."/>
            <person name="Michelmore R."/>
        </authorList>
    </citation>
    <scope>NUCLEOTIDE SEQUENCE [LARGE SCALE GENOMIC DNA]</scope>
    <source>
        <strain evidence="1">P6</strain>
    </source>
</reference>
<name>A0ACC0WW37_9STRA</name>
<dbReference type="Proteomes" id="UP001163321">
    <property type="component" value="Chromosome 1"/>
</dbReference>
<keyword evidence="2" id="KW-1185">Reference proteome</keyword>
<dbReference type="EMBL" id="CM047580">
    <property type="protein sequence ID" value="KAI9922068.1"/>
    <property type="molecule type" value="Genomic_DNA"/>
</dbReference>
<protein>
    <submittedName>
        <fullName evidence="1">Uncharacterized protein</fullName>
    </submittedName>
</protein>
<gene>
    <name evidence="1" type="ORF">PsorP6_001023</name>
</gene>
<comment type="caution">
    <text evidence="1">The sequence shown here is derived from an EMBL/GenBank/DDBJ whole genome shotgun (WGS) entry which is preliminary data.</text>
</comment>
<sequence length="129" mass="14004">MVLGERIIDDSPNGEHLLMMIGLVNPLPNPGSCQGQAHAAEYDAHSGSCRLVVATKNIVEIALDVYEEAEKQGINIQGPERESMAAEALYIACKKAGNARSLKEFEDASVIPKKKNREIIYEIAAPLKS</sequence>